<reference evidence="3 4" key="1">
    <citation type="journal article" date="2019" name="Genome Biol. Evol.">
        <title>Day and night: Metabolic profiles and evolutionary relationships of six axenic non-marine cyanobacteria.</title>
        <authorList>
            <person name="Will S.E."/>
            <person name="Henke P."/>
            <person name="Boedeker C."/>
            <person name="Huang S."/>
            <person name="Brinkmann H."/>
            <person name="Rohde M."/>
            <person name="Jarek M."/>
            <person name="Friedl T."/>
            <person name="Seufert S."/>
            <person name="Schumacher M."/>
            <person name="Overmann J."/>
            <person name="Neumann-Schaal M."/>
            <person name="Petersen J."/>
        </authorList>
    </citation>
    <scope>NUCLEOTIDE SEQUENCE [LARGE SCALE GENOMIC DNA]</scope>
    <source>
        <strain evidence="3 4">SAG 39.79</strain>
    </source>
</reference>
<evidence type="ECO:0000259" key="2">
    <source>
        <dbReference type="SMART" id="SM00306"/>
    </source>
</evidence>
<dbReference type="AlphaFoldDB" id="A0AB37U9L0"/>
<keyword evidence="1" id="KW-0472">Membrane</keyword>
<name>A0AB37U9L0_9CYAN</name>
<dbReference type="Pfam" id="PF07591">
    <property type="entry name" value="PT-HINT"/>
    <property type="match status" value="1"/>
</dbReference>
<dbReference type="CDD" id="cd00081">
    <property type="entry name" value="Hint"/>
    <property type="match status" value="1"/>
</dbReference>
<dbReference type="EMBL" id="RSCK01000121">
    <property type="protein sequence ID" value="RUT01690.1"/>
    <property type="molecule type" value="Genomic_DNA"/>
</dbReference>
<keyword evidence="1" id="KW-1133">Transmembrane helix</keyword>
<organism evidence="3 4">
    <name type="scientific">Chroococcidiopsis cubana SAG 39.79</name>
    <dbReference type="NCBI Taxonomy" id="388085"/>
    <lineage>
        <taxon>Bacteria</taxon>
        <taxon>Bacillati</taxon>
        <taxon>Cyanobacteriota</taxon>
        <taxon>Cyanophyceae</taxon>
        <taxon>Chroococcidiopsidales</taxon>
        <taxon>Chroococcidiopsidaceae</taxon>
        <taxon>Chroococcidiopsis</taxon>
    </lineage>
</organism>
<gene>
    <name evidence="3" type="ORF">DSM107010_64740</name>
</gene>
<comment type="caution">
    <text evidence="3">The sequence shown here is derived from an EMBL/GenBank/DDBJ whole genome shotgun (WGS) entry which is preliminary data.</text>
</comment>
<keyword evidence="1" id="KW-0812">Transmembrane</keyword>
<feature type="transmembrane region" description="Helical" evidence="1">
    <location>
        <begin position="197"/>
        <end position="216"/>
    </location>
</feature>
<feature type="domain" description="Hint" evidence="2">
    <location>
        <begin position="31"/>
        <end position="125"/>
    </location>
</feature>
<dbReference type="SUPFAM" id="SSF51294">
    <property type="entry name" value="Hedgehog/intein (Hint) domain"/>
    <property type="match status" value="1"/>
</dbReference>
<dbReference type="InterPro" id="IPR030934">
    <property type="entry name" value="Intein_C"/>
</dbReference>
<sequence length="411" mass="46865">MKIIGCAKLLGMSLAILLLFFCLPNFAYARGGCFGEGTTISTPTGDKLIEQLHPGDRVISYNFTTHHSEVGKIGEIQVLSSPDYFIINETLKVTGTHPFYIQTSTGIDLVEARRLKVGDRLVGEDAATHIISSIEHINKTITVYNLISINPQHNFYANNILVHNKGGGGGHGGGGGRGFSGGEHGSSSSTPITKKTIYSFVFVCMLLSSVLVPFGFRREIYNFIRFFRKDFTDNLDLIKFATLVYPNFTNCYSASYTKDNEIWRLISIRSEINEQDYQHLCSRTELIEKVTQLFVRYQSDWTMKKFTRMVEYVAEPFYSKQEYIFLRDFGNNFDIVYQPEIIELAPISYRQEQDKHMFKIQTNAKITNFVLSPQGYVRSGEPEPRSFTEYWNISIDAENQWYLMGIEQVDS</sequence>
<evidence type="ECO:0000313" key="3">
    <source>
        <dbReference type="EMBL" id="RUT01690.1"/>
    </source>
</evidence>
<dbReference type="InterPro" id="IPR036844">
    <property type="entry name" value="Hint_dom_sf"/>
</dbReference>
<evidence type="ECO:0000256" key="1">
    <source>
        <dbReference type="SAM" id="Phobius"/>
    </source>
</evidence>
<dbReference type="Proteomes" id="UP000282574">
    <property type="component" value="Unassembled WGS sequence"/>
</dbReference>
<evidence type="ECO:0000313" key="4">
    <source>
        <dbReference type="Proteomes" id="UP000282574"/>
    </source>
</evidence>
<protein>
    <recommendedName>
        <fullName evidence="2">Hint domain-containing protein</fullName>
    </recommendedName>
</protein>
<dbReference type="Gene3D" id="2.170.16.10">
    <property type="entry name" value="Hedgehog/Intein (Hint) domain"/>
    <property type="match status" value="1"/>
</dbReference>
<proteinExistence type="predicted"/>
<dbReference type="PROSITE" id="PS50818">
    <property type="entry name" value="INTEIN_C_TER"/>
    <property type="match status" value="1"/>
</dbReference>
<dbReference type="RefSeq" id="WP_127025032.1">
    <property type="nucleotide sequence ID" value="NZ_JAVKZF010000002.1"/>
</dbReference>
<dbReference type="InterPro" id="IPR003587">
    <property type="entry name" value="Hint_dom_N"/>
</dbReference>
<accession>A0AB37U9L0</accession>
<keyword evidence="4" id="KW-1185">Reference proteome</keyword>
<dbReference type="SMART" id="SM00306">
    <property type="entry name" value="HintN"/>
    <property type="match status" value="1"/>
</dbReference>